<dbReference type="Proteomes" id="UP000635477">
    <property type="component" value="Unassembled WGS sequence"/>
</dbReference>
<gene>
    <name evidence="2" type="ORF">FZEAL_5039</name>
</gene>
<dbReference type="AlphaFoldDB" id="A0A8H4XLB5"/>
<dbReference type="Pfam" id="PF00561">
    <property type="entry name" value="Abhydrolase_1"/>
    <property type="match status" value="1"/>
</dbReference>
<dbReference type="InterPro" id="IPR000073">
    <property type="entry name" value="AB_hydrolase_1"/>
</dbReference>
<sequence length="306" mass="33350">MKASPELLVKLPTGVRLCYQTFGDASDPAVIFISGATGSMLEWREEMLALFSPSDNPRYIIRFDHRDTGLSTEFPVPAEYSLADMAGDVEGLADHLDLASKGFHVVGVSMGGPIAYTVAARRPQQVKSLMLLMTTPGVSEELPLGDAAQSLGVGPPPMPGGLGNEREVYINHALKLHKALATQPFDDEEWSNIEAQVAKVTDRDMKGGTLYSKGPNHGVACYNWPGFETLKDVKCPTTVVQAAKDPFFGVVHGEALAKAVQGAQYVQWEDVGHELPKRIWSQLAEASFQTWKRGEDSYSKDAEIKE</sequence>
<name>A0A8H4XLB5_9HYPO</name>
<dbReference type="InterPro" id="IPR050471">
    <property type="entry name" value="AB_hydrolase"/>
</dbReference>
<keyword evidence="3" id="KW-1185">Reference proteome</keyword>
<dbReference type="EMBL" id="JABEYC010000354">
    <property type="protein sequence ID" value="KAF4978636.1"/>
    <property type="molecule type" value="Genomic_DNA"/>
</dbReference>
<dbReference type="PANTHER" id="PTHR43433">
    <property type="entry name" value="HYDROLASE, ALPHA/BETA FOLD FAMILY PROTEIN"/>
    <property type="match status" value="1"/>
</dbReference>
<proteinExistence type="predicted"/>
<evidence type="ECO:0000313" key="2">
    <source>
        <dbReference type="EMBL" id="KAF4978636.1"/>
    </source>
</evidence>
<evidence type="ECO:0000259" key="1">
    <source>
        <dbReference type="Pfam" id="PF00561"/>
    </source>
</evidence>
<organism evidence="2 3">
    <name type="scientific">Fusarium zealandicum</name>
    <dbReference type="NCBI Taxonomy" id="1053134"/>
    <lineage>
        <taxon>Eukaryota</taxon>
        <taxon>Fungi</taxon>
        <taxon>Dikarya</taxon>
        <taxon>Ascomycota</taxon>
        <taxon>Pezizomycotina</taxon>
        <taxon>Sordariomycetes</taxon>
        <taxon>Hypocreomycetidae</taxon>
        <taxon>Hypocreales</taxon>
        <taxon>Nectriaceae</taxon>
        <taxon>Fusarium</taxon>
        <taxon>Fusarium staphyleae species complex</taxon>
    </lineage>
</organism>
<dbReference type="Gene3D" id="3.40.50.1820">
    <property type="entry name" value="alpha/beta hydrolase"/>
    <property type="match status" value="1"/>
</dbReference>
<reference evidence="2" key="2">
    <citation type="submission" date="2020-05" db="EMBL/GenBank/DDBJ databases">
        <authorList>
            <person name="Kim H.-S."/>
            <person name="Proctor R.H."/>
            <person name="Brown D.W."/>
        </authorList>
    </citation>
    <scope>NUCLEOTIDE SEQUENCE</scope>
    <source>
        <strain evidence="2">NRRL 22465</strain>
    </source>
</reference>
<dbReference type="GO" id="GO:0004806">
    <property type="term" value="F:triacylglycerol lipase activity"/>
    <property type="evidence" value="ECO:0007669"/>
    <property type="project" value="TreeGrafter"/>
</dbReference>
<evidence type="ECO:0000313" key="3">
    <source>
        <dbReference type="Proteomes" id="UP000635477"/>
    </source>
</evidence>
<dbReference type="InterPro" id="IPR029058">
    <property type="entry name" value="AB_hydrolase_fold"/>
</dbReference>
<protein>
    <recommendedName>
        <fullName evidence="1">AB hydrolase-1 domain-containing protein</fullName>
    </recommendedName>
</protein>
<comment type="caution">
    <text evidence="2">The sequence shown here is derived from an EMBL/GenBank/DDBJ whole genome shotgun (WGS) entry which is preliminary data.</text>
</comment>
<accession>A0A8H4XLB5</accession>
<dbReference type="GO" id="GO:0046503">
    <property type="term" value="P:glycerolipid catabolic process"/>
    <property type="evidence" value="ECO:0007669"/>
    <property type="project" value="TreeGrafter"/>
</dbReference>
<dbReference type="SUPFAM" id="SSF53474">
    <property type="entry name" value="alpha/beta-Hydrolases"/>
    <property type="match status" value="1"/>
</dbReference>
<reference evidence="2" key="1">
    <citation type="journal article" date="2020" name="BMC Genomics">
        <title>Correction to: Identification and distribution of gene clusters required for synthesis of sphingolipid metabolism inhibitors in diverse species of the filamentous fungus Fusarium.</title>
        <authorList>
            <person name="Kim H.S."/>
            <person name="Lohmar J.M."/>
            <person name="Busman M."/>
            <person name="Brown D.W."/>
            <person name="Naumann T.A."/>
            <person name="Divon H.H."/>
            <person name="Lysoe E."/>
            <person name="Uhlig S."/>
            <person name="Proctor R.H."/>
        </authorList>
    </citation>
    <scope>NUCLEOTIDE SEQUENCE</scope>
    <source>
        <strain evidence="2">NRRL 22465</strain>
    </source>
</reference>
<dbReference type="OrthoDB" id="190201at2759"/>
<dbReference type="PANTHER" id="PTHR43433:SF5">
    <property type="entry name" value="AB HYDROLASE-1 DOMAIN-CONTAINING PROTEIN"/>
    <property type="match status" value="1"/>
</dbReference>
<feature type="domain" description="AB hydrolase-1" evidence="1">
    <location>
        <begin position="28"/>
        <end position="274"/>
    </location>
</feature>